<dbReference type="SUPFAM" id="SSF55729">
    <property type="entry name" value="Acyl-CoA N-acyltransferases (Nat)"/>
    <property type="match status" value="1"/>
</dbReference>
<reference evidence="4" key="1">
    <citation type="submission" date="2016-10" db="EMBL/GenBank/DDBJ databases">
        <title>Agrobacterium Ti plasmids: Classification based on T-DNA and Vir regions organization.</title>
        <authorList>
            <person name="Nabi N."/>
            <person name="Vial L."/>
            <person name="Ben Hafsa A."/>
            <person name="Chapulliot D."/>
            <person name="Berard A."/>
            <person name="Chauveau A."/>
            <person name="Le Paslier M.-C."/>
            <person name="Harzallah Skhiri F."/>
            <person name="Brunel D."/>
            <person name="Nesme X."/>
            <person name="Chaouachi M."/>
        </authorList>
    </citation>
    <scope>NUCLEOTIDE SEQUENCE</scope>
    <source>
        <strain evidence="4">CFBP1873</strain>
        <plasmid evidence="4">pTi_CFBP1873</plasmid>
    </source>
</reference>
<keyword evidence="2" id="KW-0012">Acyltransferase</keyword>
<dbReference type="Gene3D" id="3.40.630.30">
    <property type="match status" value="1"/>
</dbReference>
<proteinExistence type="predicted"/>
<evidence type="ECO:0000256" key="2">
    <source>
        <dbReference type="ARBA" id="ARBA00023315"/>
    </source>
</evidence>
<dbReference type="PROSITE" id="PS51186">
    <property type="entry name" value="GNAT"/>
    <property type="match status" value="1"/>
</dbReference>
<name>A0A2Z2PF72_9HYPH</name>
<dbReference type="PANTHER" id="PTHR43877:SF2">
    <property type="entry name" value="AMINOALKYLPHOSPHONATE N-ACETYLTRANSFERASE-RELATED"/>
    <property type="match status" value="1"/>
</dbReference>
<organism evidence="4">
    <name type="scientific">Agrobacterium genomosp. 6</name>
    <dbReference type="NCBI Taxonomy" id="1183411"/>
    <lineage>
        <taxon>Bacteria</taxon>
        <taxon>Pseudomonadati</taxon>
        <taxon>Pseudomonadota</taxon>
        <taxon>Alphaproteobacteria</taxon>
        <taxon>Hyphomicrobiales</taxon>
        <taxon>Rhizobiaceae</taxon>
        <taxon>Rhizobium/Agrobacterium group</taxon>
        <taxon>Agrobacterium</taxon>
        <taxon>Agrobacterium tumefaciens complex</taxon>
    </lineage>
</organism>
<evidence type="ECO:0000259" key="3">
    <source>
        <dbReference type="PROSITE" id="PS51186"/>
    </source>
</evidence>
<feature type="domain" description="N-acetyltransferase" evidence="3">
    <location>
        <begin position="2"/>
        <end position="161"/>
    </location>
</feature>
<dbReference type="GO" id="GO:0016747">
    <property type="term" value="F:acyltransferase activity, transferring groups other than amino-acyl groups"/>
    <property type="evidence" value="ECO:0007669"/>
    <property type="project" value="InterPro"/>
</dbReference>
<sequence>MLEIRPAKTIDNESIVQFWHQGRHDAHADIVPSEVLAFRTKDHFSLWLKEAQDTFYVATEDDRVLGFVSVKRAEVVKLYVSTRARGTGVAHALLSHAERLLHGAGITRAVLFCTAGNVRAERFYEREGWILAHSFEDALWTPKTVDKKFMVSTYRFEKDLTPTA</sequence>
<accession>A0A2Z2PF72</accession>
<geneLocation type="plasmid" evidence="4">
    <name>pTi_CFBP1873</name>
</geneLocation>
<dbReference type="InterPro" id="IPR016181">
    <property type="entry name" value="Acyl_CoA_acyltransferase"/>
</dbReference>
<evidence type="ECO:0000313" key="4">
    <source>
        <dbReference type="EMBL" id="ASK40920.1"/>
    </source>
</evidence>
<dbReference type="EMBL" id="KY000026">
    <property type="protein sequence ID" value="ASK40920.1"/>
    <property type="molecule type" value="Genomic_DNA"/>
</dbReference>
<dbReference type="AlphaFoldDB" id="A0A2Z2PF72"/>
<keyword evidence="1 4" id="KW-0808">Transferase</keyword>
<protein>
    <submittedName>
        <fullName evidence="4">GNAT family N-acetyltransferase</fullName>
    </submittedName>
</protein>
<dbReference type="InterPro" id="IPR050832">
    <property type="entry name" value="Bact_Acetyltransf"/>
</dbReference>
<dbReference type="PANTHER" id="PTHR43877">
    <property type="entry name" value="AMINOALKYLPHOSPHONATE N-ACETYLTRANSFERASE-RELATED-RELATED"/>
    <property type="match status" value="1"/>
</dbReference>
<evidence type="ECO:0000256" key="1">
    <source>
        <dbReference type="ARBA" id="ARBA00022679"/>
    </source>
</evidence>
<dbReference type="InterPro" id="IPR000182">
    <property type="entry name" value="GNAT_dom"/>
</dbReference>
<dbReference type="CDD" id="cd04301">
    <property type="entry name" value="NAT_SF"/>
    <property type="match status" value="1"/>
</dbReference>
<keyword evidence="4" id="KW-0614">Plasmid</keyword>
<dbReference type="Pfam" id="PF00583">
    <property type="entry name" value="Acetyltransf_1"/>
    <property type="match status" value="1"/>
</dbReference>